<dbReference type="PANTHER" id="PTHR44169">
    <property type="entry name" value="NADPH-DEPENDENT 1-ACYLDIHYDROXYACETONE PHOSPHATE REDUCTASE"/>
    <property type="match status" value="1"/>
</dbReference>
<evidence type="ECO:0000256" key="2">
    <source>
        <dbReference type="ARBA" id="ARBA00023002"/>
    </source>
</evidence>
<keyword evidence="2" id="KW-0560">Oxidoreductase</keyword>
<dbReference type="PRINTS" id="PR00081">
    <property type="entry name" value="GDHRDH"/>
</dbReference>
<dbReference type="InterPro" id="IPR002347">
    <property type="entry name" value="SDR_fam"/>
</dbReference>
<dbReference type="Pfam" id="PF00106">
    <property type="entry name" value="adh_short"/>
    <property type="match status" value="1"/>
</dbReference>
<dbReference type="AlphaFoldDB" id="N1VYV1"/>
<comment type="caution">
    <text evidence="4">The sequence shown here is derived from an EMBL/GenBank/DDBJ whole genome shotgun (WGS) entry which is preliminary data.</text>
</comment>
<evidence type="ECO:0000256" key="3">
    <source>
        <dbReference type="RuleBase" id="RU000363"/>
    </source>
</evidence>
<dbReference type="EMBL" id="AOGY02000061">
    <property type="protein sequence ID" value="EMY69149.1"/>
    <property type="molecule type" value="Genomic_DNA"/>
</dbReference>
<evidence type="ECO:0000313" key="5">
    <source>
        <dbReference type="Proteomes" id="UP000012227"/>
    </source>
</evidence>
<name>N1VYV1_9LEPT</name>
<dbReference type="SUPFAM" id="SSF51735">
    <property type="entry name" value="NAD(P)-binding Rossmann-fold domains"/>
    <property type="match status" value="1"/>
</dbReference>
<proteinExistence type="inferred from homology"/>
<dbReference type="Proteomes" id="UP000012227">
    <property type="component" value="Unassembled WGS sequence"/>
</dbReference>
<protein>
    <submittedName>
        <fullName evidence="4">Oxidoreductase, short chain dehydrogenase/reductase family protein</fullName>
    </submittedName>
</protein>
<evidence type="ECO:0000313" key="4">
    <source>
        <dbReference type="EMBL" id="EMY69149.1"/>
    </source>
</evidence>
<comment type="similarity">
    <text evidence="1 3">Belongs to the short-chain dehydrogenases/reductases (SDR) family.</text>
</comment>
<sequence length="263" mass="29557">MGREVSLMLAAEGYTICGFDIEKKYLDSLSAELTKLNANFHLEPLSITDSDKIIKFKDTVLKKFGNVDTVVSNVGIGFFGPFEEVDLNKALQCFDINVMGCARLLQAFLPSMRVAKKGKIIVMSSLVGQVPFPFESIYSATKFAIEGMVSSMRYEVTPFGIQVAMIQPAQVSTNFAAKAQKLPEKESPYYDRCVRFINRDNDLIRTATNPKQAAERIVKVIVSNKPKLFNQVDFMSTFFLGLNRFLPQKIKDKILLNHMNINV</sequence>
<reference evidence="4 5" key="1">
    <citation type="submission" date="2013-03" db="EMBL/GenBank/DDBJ databases">
        <authorList>
            <person name="Harkins D.M."/>
            <person name="Durkin A.S."/>
            <person name="Brinkac L.M."/>
            <person name="Haft D.H."/>
            <person name="Selengut J.D."/>
            <person name="Sanka R."/>
            <person name="DePew J."/>
            <person name="Purushe J."/>
            <person name="Galloway R.L."/>
            <person name="Vinetz J.M."/>
            <person name="Sutton G.G."/>
            <person name="Nierman W.C."/>
            <person name="Fouts D.E."/>
        </authorList>
    </citation>
    <scope>NUCLEOTIDE SEQUENCE [LARGE SCALE GENOMIC DNA]</scope>
    <source>
        <strain evidence="4 5">Waz Holland</strain>
    </source>
</reference>
<dbReference type="GO" id="GO:0016491">
    <property type="term" value="F:oxidoreductase activity"/>
    <property type="evidence" value="ECO:0007669"/>
    <property type="project" value="UniProtKB-KW"/>
</dbReference>
<dbReference type="PANTHER" id="PTHR44169:SF6">
    <property type="entry name" value="NADPH-DEPENDENT 1-ACYLDIHYDROXYACETONE PHOSPHATE REDUCTASE"/>
    <property type="match status" value="1"/>
</dbReference>
<dbReference type="STRING" id="1218591.LEP1GSC199_3439"/>
<dbReference type="Gene3D" id="3.40.50.720">
    <property type="entry name" value="NAD(P)-binding Rossmann-like Domain"/>
    <property type="match status" value="1"/>
</dbReference>
<gene>
    <name evidence="4" type="ORF">LEP1GSC199_3439</name>
</gene>
<accession>N1VYV1</accession>
<dbReference type="PROSITE" id="PS00061">
    <property type="entry name" value="ADH_SHORT"/>
    <property type="match status" value="1"/>
</dbReference>
<dbReference type="InterPro" id="IPR020904">
    <property type="entry name" value="Sc_DH/Rdtase_CS"/>
</dbReference>
<dbReference type="InterPro" id="IPR036291">
    <property type="entry name" value="NAD(P)-bd_dom_sf"/>
</dbReference>
<organism evidence="4 5">
    <name type="scientific">Leptospira vanthielii serovar Holland str. Waz Holland = ATCC 700522</name>
    <dbReference type="NCBI Taxonomy" id="1218591"/>
    <lineage>
        <taxon>Bacteria</taxon>
        <taxon>Pseudomonadati</taxon>
        <taxon>Spirochaetota</taxon>
        <taxon>Spirochaetia</taxon>
        <taxon>Leptospirales</taxon>
        <taxon>Leptospiraceae</taxon>
        <taxon>Leptospira</taxon>
    </lineage>
</organism>
<dbReference type="PRINTS" id="PR00080">
    <property type="entry name" value="SDRFAMILY"/>
</dbReference>
<evidence type="ECO:0000256" key="1">
    <source>
        <dbReference type="ARBA" id="ARBA00006484"/>
    </source>
</evidence>
<dbReference type="SMR" id="N1VYV1"/>